<dbReference type="Proteomes" id="UP000199045">
    <property type="component" value="Unassembled WGS sequence"/>
</dbReference>
<organism evidence="1 2">
    <name type="scientific">Chitinophaga filiformis</name>
    <name type="common">Myxococcus filiformis</name>
    <name type="synonym">Flexibacter filiformis</name>
    <dbReference type="NCBI Taxonomy" id="104663"/>
    <lineage>
        <taxon>Bacteria</taxon>
        <taxon>Pseudomonadati</taxon>
        <taxon>Bacteroidota</taxon>
        <taxon>Chitinophagia</taxon>
        <taxon>Chitinophagales</taxon>
        <taxon>Chitinophagaceae</taxon>
        <taxon>Chitinophaga</taxon>
    </lineage>
</organism>
<reference evidence="1 2" key="1">
    <citation type="submission" date="2016-10" db="EMBL/GenBank/DDBJ databases">
        <authorList>
            <person name="de Groot N.N."/>
        </authorList>
    </citation>
    <scope>NUCLEOTIDE SEQUENCE [LARGE SCALE GENOMIC DNA]</scope>
    <source>
        <strain evidence="1 2">DSM 527</strain>
    </source>
</reference>
<name>A0A1G7YY01_CHIFI</name>
<gene>
    <name evidence="1" type="ORF">SAMN04488121_10843</name>
</gene>
<evidence type="ECO:0000313" key="1">
    <source>
        <dbReference type="EMBL" id="SDH01149.1"/>
    </source>
</evidence>
<sequence>MTSQDQLLAIKQKIQFKFSRVPGESDKIKLQIIYLNNQTKPIYMYKSDILNKRTKLSDHLAQFIKTRQKRDLFDLAYIGYDIFKKIDDALKSQDARFYNVTWKKDILNNINDTTKSLTKVQKSNKILEAVFPADFSFFVGLLFPREPDKQEWTDYSTNELLQLFFDFRFKIINNIDPSEYEGGIYLADAPLKKGGTLKVIHATDSEMYTSPLEKKSLNHDPDIVIHVVDKRSDLIEFWKNKEHPRLILFSTHYSESDSERFSFKLTHDDFTNHHLIRIGEIPDDQKALLFLNCCKTANVPFSGFSNVLTDLYPNYSLGFITTGFDLRGPDADAFPDTFHRIFMQENMMILDAFVKTKNYLVFQSTTPLYAAFGYMLWQVVPHLTYVKKSLRGGNRNVK</sequence>
<dbReference type="STRING" id="104663.SAMN04488121_10843"/>
<dbReference type="EMBL" id="FNBN01000008">
    <property type="protein sequence ID" value="SDH01149.1"/>
    <property type="molecule type" value="Genomic_DNA"/>
</dbReference>
<protein>
    <recommendedName>
        <fullName evidence="3">CHAT domain-containing protein</fullName>
    </recommendedName>
</protein>
<dbReference type="OrthoDB" id="9818089at2"/>
<accession>A0A1G7YY01</accession>
<evidence type="ECO:0008006" key="3">
    <source>
        <dbReference type="Google" id="ProtNLM"/>
    </source>
</evidence>
<proteinExistence type="predicted"/>
<dbReference type="AlphaFoldDB" id="A0A1G7YY01"/>
<evidence type="ECO:0000313" key="2">
    <source>
        <dbReference type="Proteomes" id="UP000199045"/>
    </source>
</evidence>
<dbReference type="RefSeq" id="WP_089836190.1">
    <property type="nucleotide sequence ID" value="NZ_FNBN01000008.1"/>
</dbReference>